<dbReference type="GeneID" id="113597686"/>
<keyword evidence="2" id="KW-1185">Reference proteome</keyword>
<protein>
    <submittedName>
        <fullName evidence="3">Uncharacterized protein LOC113597686</fullName>
    </submittedName>
</protein>
<feature type="region of interest" description="Disordered" evidence="1">
    <location>
        <begin position="65"/>
        <end position="113"/>
    </location>
</feature>
<dbReference type="GO" id="GO:0005634">
    <property type="term" value="C:nucleus"/>
    <property type="evidence" value="ECO:0007669"/>
    <property type="project" value="TreeGrafter"/>
</dbReference>
<dbReference type="PANTHER" id="PTHR31387">
    <property type="entry name" value="TESTIS-EXPRESSED PROTEIN 19"/>
    <property type="match status" value="1"/>
</dbReference>
<accession>A0A6J1Z0F6</accession>
<dbReference type="Proteomes" id="UP001652583">
    <property type="component" value="Chromosome E1"/>
</dbReference>
<dbReference type="KEGG" id="aju:113597686"/>
<dbReference type="GO" id="GO:0007283">
    <property type="term" value="P:spermatogenesis"/>
    <property type="evidence" value="ECO:0007669"/>
    <property type="project" value="TreeGrafter"/>
</dbReference>
<feature type="compositionally biased region" description="Low complexity" evidence="1">
    <location>
        <begin position="81"/>
        <end position="91"/>
    </location>
</feature>
<gene>
    <name evidence="3" type="primary">LOC113597686</name>
</gene>
<evidence type="ECO:0000313" key="2">
    <source>
        <dbReference type="Proteomes" id="UP001652583"/>
    </source>
</evidence>
<feature type="compositionally biased region" description="Low complexity" evidence="1">
    <location>
        <begin position="98"/>
        <end position="113"/>
    </location>
</feature>
<organism evidence="2 3">
    <name type="scientific">Acinonyx jubatus</name>
    <name type="common">Cheetah</name>
    <dbReference type="NCBI Taxonomy" id="32536"/>
    <lineage>
        <taxon>Eukaryota</taxon>
        <taxon>Metazoa</taxon>
        <taxon>Chordata</taxon>
        <taxon>Craniata</taxon>
        <taxon>Vertebrata</taxon>
        <taxon>Euteleostomi</taxon>
        <taxon>Mammalia</taxon>
        <taxon>Eutheria</taxon>
        <taxon>Laurasiatheria</taxon>
        <taxon>Carnivora</taxon>
        <taxon>Feliformia</taxon>
        <taxon>Felidae</taxon>
        <taxon>Felinae</taxon>
        <taxon>Acinonyx</taxon>
    </lineage>
</organism>
<proteinExistence type="predicted"/>
<dbReference type="RefSeq" id="XP_026910219.2">
    <property type="nucleotide sequence ID" value="XM_027054418.2"/>
</dbReference>
<dbReference type="GO" id="GO:0001890">
    <property type="term" value="P:placenta development"/>
    <property type="evidence" value="ECO:0007669"/>
    <property type="project" value="TreeGrafter"/>
</dbReference>
<name>A0A6J1Z0F6_ACIJB</name>
<dbReference type="GO" id="GO:0005737">
    <property type="term" value="C:cytoplasm"/>
    <property type="evidence" value="ECO:0007669"/>
    <property type="project" value="TreeGrafter"/>
</dbReference>
<sequence length="132" mass="13823">MSWKVLLEPDEVWAVGLQDAPRKQDLHRRKLRVLESSPAGQDEELVPADTALLKRGLAILSSSPWAKAGAGEGPPLPPPRIARAPGLLLPRWDPGTPEPGSSGPSGGSLAAVGASALGELARFQPFGRGPQN</sequence>
<evidence type="ECO:0000313" key="3">
    <source>
        <dbReference type="RefSeq" id="XP_026910219.2"/>
    </source>
</evidence>
<evidence type="ECO:0000256" key="1">
    <source>
        <dbReference type="SAM" id="MobiDB-lite"/>
    </source>
</evidence>
<reference evidence="3" key="1">
    <citation type="submission" date="2025-08" db="UniProtKB">
        <authorList>
            <consortium name="RefSeq"/>
        </authorList>
    </citation>
    <scope>IDENTIFICATION</scope>
    <source>
        <tissue evidence="3">Blood</tissue>
    </source>
</reference>
<dbReference type="InterPro" id="IPR029093">
    <property type="entry name" value="TEX19"/>
</dbReference>
<dbReference type="GO" id="GO:0008584">
    <property type="term" value="P:male gonad development"/>
    <property type="evidence" value="ECO:0007669"/>
    <property type="project" value="TreeGrafter"/>
</dbReference>
<dbReference type="PANTHER" id="PTHR31387:SF0">
    <property type="entry name" value="TESTIS-EXPRESSED PROTEIN 19"/>
    <property type="match status" value="1"/>
</dbReference>